<keyword evidence="12 32" id="KW-1162">Viral penetration into host cytoplasm</keyword>
<dbReference type="Pfam" id="PF00517">
    <property type="entry name" value="GP41"/>
    <property type="match status" value="1"/>
</dbReference>
<keyword evidence="16 32" id="KW-0732">Signal</keyword>
<feature type="region of interest" description="V1" evidence="32">
    <location>
        <begin position="131"/>
        <end position="156"/>
    </location>
</feature>
<feature type="domain" description="Human immunodeficiency virus 1 envelope glycoprotein Gp120" evidence="35">
    <location>
        <begin position="34"/>
        <end position="507"/>
    </location>
</feature>
<evidence type="ECO:0000256" key="3">
    <source>
        <dbReference type="ARBA" id="ARBA00004505"/>
    </source>
</evidence>
<feature type="transmembrane region" description="Helical" evidence="33">
    <location>
        <begin position="675"/>
        <end position="702"/>
    </location>
</feature>
<evidence type="ECO:0000256" key="14">
    <source>
        <dbReference type="ARBA" id="ARBA00022692"/>
    </source>
</evidence>
<dbReference type="GO" id="GO:1903911">
    <property type="term" value="P:positive regulation of receptor clustering"/>
    <property type="evidence" value="ECO:0007669"/>
    <property type="project" value="UniProtKB-UniRule"/>
</dbReference>
<dbReference type="GO" id="GO:0019064">
    <property type="term" value="P:fusion of virus membrane with host plasma membrane"/>
    <property type="evidence" value="ECO:0007669"/>
    <property type="project" value="UniProtKB-UniRule"/>
</dbReference>
<comment type="function">
    <text evidence="32">Transmembrane protein gp41: Acts as a class I viral fusion protein. Under the current model, the protein has at least 3 conformational states: pre-fusion native state, pre-hairpin intermediate state, and post-fusion hairpin state. During fusion of viral and target intracellular membranes, the coiled coil regions (heptad repeats) assume a trimer-of-hairpins structure, positioning the fusion peptide in close proximity to the C-terminal region of the ectodomain. The formation of this structure appears to drive apposition and subsequent fusion of viral and target cell membranes. Complete fusion occurs in host cell endosomes and is dynamin-dependent, however some lipid transfer might occur at the plasma membrane. The virus undergoes clathrin-dependent internalization long before endosomal fusion, thus minimizing the surface exposure of conserved viral epitopes during fusion and reducing the efficacy of inhibitors targeting these epitopes. Membranes fusion leads to delivery of the nucleocapsid into the cytoplasm.</text>
</comment>
<evidence type="ECO:0000256" key="23">
    <source>
        <dbReference type="ARBA" id="ARBA00023046"/>
    </source>
</evidence>
<keyword evidence="25 32" id="KW-0472">Membrane</keyword>
<dbReference type="GO" id="GO:1903908">
    <property type="term" value="P:positive regulation of plasma membrane raft polarization"/>
    <property type="evidence" value="ECO:0007669"/>
    <property type="project" value="UniProtKB-UniRule"/>
</dbReference>
<feature type="lipid moiety-binding region" description="S-palmitoyl cysteine; by host" evidence="32">
    <location>
        <position position="761"/>
    </location>
</feature>
<evidence type="ECO:0000256" key="26">
    <source>
        <dbReference type="ARBA" id="ARBA00023139"/>
    </source>
</evidence>
<evidence type="ECO:0000256" key="5">
    <source>
        <dbReference type="ARBA" id="ARBA00004578"/>
    </source>
</evidence>
<dbReference type="InterPro" id="IPR000328">
    <property type="entry name" value="GP41-like"/>
</dbReference>
<evidence type="ECO:0000256" key="28">
    <source>
        <dbReference type="ARBA" id="ARBA00023180"/>
    </source>
</evidence>
<comment type="caution">
    <text evidence="32 33">Lacks conserved residue(s) required for the propagation of feature annotation.</text>
</comment>
<keyword evidence="21 32" id="KW-1164">Virus endocytosis by host</keyword>
<evidence type="ECO:0000256" key="19">
    <source>
        <dbReference type="ARBA" id="ARBA00022870"/>
    </source>
</evidence>
<feature type="region of interest" description="Immunosuppression" evidence="32">
    <location>
        <begin position="571"/>
        <end position="589"/>
    </location>
</feature>
<comment type="PTM">
    <text evidence="32">Specific enzymatic cleavages in vivo yield mature proteins. Envelope glycoproteins are synthesized as a inactive precursor that is heavily N-glycosylated and processed likely by host cell furin in the Golgi to yield the mature SU and TM proteins. The cleavage site between SU and TM requires the minimal sequence [KR]-X-[KR]-R. About 2 of the 9 disulfide bonds of gp41 are reduced by P4HB/PDI, following binding to CD4 receptor.</text>
</comment>
<keyword evidence="20 32" id="KW-0261">Viral envelope protein</keyword>
<keyword evidence="17 32" id="KW-1161">Viral attachment to host cell</keyword>
<dbReference type="FunFam" id="1.20.5.490:FF:000001">
    <property type="entry name" value="Envelope glycoprotein gp160"/>
    <property type="match status" value="1"/>
</dbReference>
<dbReference type="GO" id="GO:0019062">
    <property type="term" value="P:virion attachment to host cell"/>
    <property type="evidence" value="ECO:0007669"/>
    <property type="project" value="UniProtKB-UniRule"/>
</dbReference>
<dbReference type="GO" id="GO:0052031">
    <property type="term" value="P:symbiont-mediated perturbation of host defense response"/>
    <property type="evidence" value="ECO:0007669"/>
    <property type="project" value="UniProtKB-UniRule"/>
</dbReference>
<keyword evidence="27 32" id="KW-1015">Disulfide bond</keyword>
<dbReference type="SUPFAM" id="SSF58069">
    <property type="entry name" value="Virus ectodomain"/>
    <property type="match status" value="1"/>
</dbReference>
<feature type="chain" id="PRO_5023488986" description="Envelope glycoprotein gp160" evidence="32">
    <location>
        <begin position="33"/>
        <end position="853"/>
    </location>
</feature>
<feature type="disulfide bond" evidence="32">
    <location>
        <begin position="131"/>
        <end position="157"/>
    </location>
</feature>
<feature type="region of interest" description="Disordered" evidence="34">
    <location>
        <begin position="717"/>
        <end position="741"/>
    </location>
</feature>
<evidence type="ECO:0000256" key="27">
    <source>
        <dbReference type="ARBA" id="ARBA00023157"/>
    </source>
</evidence>
<evidence type="ECO:0000256" key="6">
    <source>
        <dbReference type="ARBA" id="ARBA00004650"/>
    </source>
</evidence>
<feature type="disulfide bond" evidence="32">
    <location>
        <begin position="126"/>
        <end position="196"/>
    </location>
</feature>
<feature type="region of interest" description="MPER; binding to GalCer" evidence="32">
    <location>
        <begin position="659"/>
        <end position="680"/>
    </location>
</feature>
<feature type="domain" description="Retroviral envelope protein GP41-like" evidence="36">
    <location>
        <begin position="527"/>
        <end position="716"/>
    </location>
</feature>
<keyword evidence="23 32" id="KW-1039">Host endosome</keyword>
<evidence type="ECO:0000256" key="29">
    <source>
        <dbReference type="ARBA" id="ARBA00023280"/>
    </source>
</evidence>
<keyword evidence="14 32" id="KW-0812">Transmembrane</keyword>
<dbReference type="GO" id="GO:0044175">
    <property type="term" value="C:host cell endosome membrane"/>
    <property type="evidence" value="ECO:0007669"/>
    <property type="project" value="UniProtKB-SubCell"/>
</dbReference>
<evidence type="ECO:0000256" key="17">
    <source>
        <dbReference type="ARBA" id="ARBA00022804"/>
    </source>
</evidence>
<comment type="function">
    <text evidence="32">Envelope glycoprotein gp160: Oligomerizes in the host endoplasmic reticulum into predominantly trimers. In a second time, gp160 transits in the host Golgi, where glycosylation is completed. The precursor is then proteolytically cleaved in the trans-Golgi and thereby activated by cellular furin or furin-like proteases to produce gp120 and gp41.</text>
</comment>
<evidence type="ECO:0000256" key="7">
    <source>
        <dbReference type="ARBA" id="ARBA00022506"/>
    </source>
</evidence>
<feature type="disulfide bond" evidence="32">
    <location>
        <begin position="54"/>
        <end position="74"/>
    </location>
</feature>
<feature type="region of interest" description="Disordered" evidence="34">
    <location>
        <begin position="450"/>
        <end position="470"/>
    </location>
</feature>
<feature type="disulfide bond" evidence="32">
    <location>
        <begin position="119"/>
        <end position="205"/>
    </location>
</feature>
<keyword evidence="11 32" id="KW-0945">Host-virus interaction</keyword>
<evidence type="ECO:0000256" key="18">
    <source>
        <dbReference type="ARBA" id="ARBA00022844"/>
    </source>
</evidence>
<keyword evidence="29 32" id="KW-0899">Viral immunoevasion</keyword>
<comment type="function">
    <text evidence="32">Surface protein gp120: Attaches the virus to the host lymphoid cell by binding to the primary receptor CD4. This interaction induces a structural rearrangement creating a high affinity binding site for a chemokine coreceptor like CXCR4 and/or CCR5. Acts as a ligand for CD209/DC-SIGN and CLEC4M/DC-SIGNR, which are respectively found on dendritic cells (DCs), and on endothelial cells of liver sinusoids and lymph node sinuses. These interactions allow capture of viral particles at mucosal surfaces by these cells and subsequent transmission to permissive cells. HIV subverts the migration properties of dendritic cells to gain access to CD4+ T-cells in lymph nodes. Virus transmission to permissive T-cells occurs either in trans (without DCs infection, through viral capture and transmission), or in cis (following DCs productive infection, through the usual CD4-gp120 interaction), thereby inducing a robust infection. In trans infection, bound virions remain infectious over days and it is proposed that they are not degraded, but protected in non-lysosomal acidic organelles within the DCs close to the cell membrane thus contributing to the viral infectious potential during DCs' migration from the periphery to the lymphoid tissues. On arrival at lymphoid tissues, intact virions recycle back to DCs' cell surface allowing virus transmission to CD4+ T-cells.</text>
</comment>
<dbReference type="GO" id="GO:0055036">
    <property type="term" value="C:virion membrane"/>
    <property type="evidence" value="ECO:0007669"/>
    <property type="project" value="UniProtKB-SubCell"/>
</dbReference>
<keyword evidence="26 32" id="KW-0564">Palmitate</keyword>
<keyword evidence="10 32" id="KW-1165">Clathrin-mediated endocytosis of virus by host</keyword>
<evidence type="ECO:0000256" key="31">
    <source>
        <dbReference type="ARBA" id="ARBA00023296"/>
    </source>
</evidence>
<keyword evidence="28 32" id="KW-0325">Glycoprotein</keyword>
<keyword evidence="8 32" id="KW-1170">Fusion of virus membrane with host endosomal membrane</keyword>
<protein>
    <recommendedName>
        <fullName evidence="32">Envelope glycoprotein gp160</fullName>
    </recommendedName>
    <alternativeName>
        <fullName evidence="32">Env polyprotein</fullName>
    </alternativeName>
    <component>
        <recommendedName>
            <fullName evidence="32">Surface protein gp120</fullName>
            <shortName evidence="32">SU</shortName>
        </recommendedName>
        <alternativeName>
            <fullName evidence="32">Glycoprotein 120</fullName>
            <shortName evidence="32">gp120</shortName>
        </alternativeName>
    </component>
    <component>
        <recommendedName>
            <fullName evidence="32">Transmembrane protein gp41</fullName>
            <shortName evidence="32">TM</shortName>
        </recommendedName>
        <alternativeName>
            <fullName evidence="32">Glycoprotein 41</fullName>
            <shortName evidence="32">gp41</shortName>
        </alternativeName>
    </component>
</protein>
<dbReference type="Gene3D" id="1.20.5.490">
    <property type="entry name" value="Single helix bin"/>
    <property type="match status" value="1"/>
</dbReference>
<keyword evidence="30 32" id="KW-0449">Lipoprotein</keyword>
<keyword evidence="7 32" id="KW-1168">Fusion of virus membrane with host membrane</keyword>
<comment type="miscellaneous">
    <text evidence="32">HIV-1 lineages are divided in three main groups, M (for Major), O (for Outlier), and N (for New, or Non-M, Non-O). The vast majority of strains found worldwide belong to the group M. Group O seems to be endemic to and largely confined to Cameroon and neighboring countries in West Central Africa, where these viruses represent a small minority of HIV-1 strains. The group N is represented by a limited number of isolates from Cameroonian persons. The group M is further subdivided in 9 clades or subtypes (A to D, F to H, J and K).</text>
</comment>
<keyword evidence="15 32" id="KW-0053">Apoptosis</keyword>
<dbReference type="FunFam" id="1.10.287.210:FF:000001">
    <property type="entry name" value="Envelope glycoprotein gp160"/>
    <property type="match status" value="1"/>
</dbReference>
<comment type="PTM">
    <text evidence="32">Palmitoylation of the transmembrane protein and of Env polyprotein (prior to its proteolytic cleavage) is essential for their association with host cell membrane lipid rafts. Palmitoylation is therefore required for envelope trafficking to classical lipid rafts, but not for viral replication.</text>
</comment>
<evidence type="ECO:0000256" key="30">
    <source>
        <dbReference type="ARBA" id="ARBA00023288"/>
    </source>
</evidence>
<evidence type="ECO:0000256" key="34">
    <source>
        <dbReference type="SAM" id="MobiDB-lite"/>
    </source>
</evidence>
<comment type="subcellular location">
    <subcellularLocation>
        <location evidence="3">Host cell membrane</location>
        <topology evidence="3">Peripheral membrane protein</topology>
    </subcellularLocation>
    <subcellularLocation>
        <location evidence="1">Host cell membrane</location>
        <topology evidence="1">Single-pass type I membrane protein</topology>
    </subcellularLocation>
    <subcellularLocation>
        <location evidence="2">Host endosome membrane</location>
        <topology evidence="2">Peripheral membrane protein</topology>
    </subcellularLocation>
    <subcellularLocation>
        <location evidence="5">Host endosome membrane</location>
        <topology evidence="5">Single-pass type I membrane protein</topology>
    </subcellularLocation>
    <subcellularLocation>
        <location evidence="6">Virion membrane</location>
        <topology evidence="6">Peripheral membrane protein</topology>
    </subcellularLocation>
    <subcellularLocation>
        <location evidence="4">Virion membrane</location>
        <topology evidence="4">Single-pass type I membrane protein</topology>
    </subcellularLocation>
</comment>
<comment type="domain">
    <text evidence="32">The YXXL motif is involved in determining the exact site of viral release at the surface of infected mononuclear cells and promotes endocytosis. YXXL and di-leucine endocytosis motifs interact directly or indirectly with the clathrin adapter complexes, opperate independently, and their activities are not additive.</text>
</comment>
<evidence type="ECO:0000256" key="12">
    <source>
        <dbReference type="ARBA" id="ARBA00022595"/>
    </source>
</evidence>
<dbReference type="FunFam" id="2.170.40.20:FF:000003">
    <property type="entry name" value="Envelope glycoprotein gp160"/>
    <property type="match status" value="1"/>
</dbReference>
<feature type="short sequence motif" description="YXXL motif; contains endocytosis signal" evidence="32">
    <location>
        <begin position="709"/>
        <end position="712"/>
    </location>
</feature>
<dbReference type="GO" id="GO:0016020">
    <property type="term" value="C:membrane"/>
    <property type="evidence" value="ECO:0007669"/>
    <property type="project" value="UniProtKB-UniRule"/>
</dbReference>
<evidence type="ECO:0000256" key="4">
    <source>
        <dbReference type="ARBA" id="ARBA00004563"/>
    </source>
</evidence>
<feature type="chain" id="PRO_5023488987" description="Transmembrane protein gp41" evidence="32">
    <location>
        <begin position="508"/>
        <end position="853"/>
    </location>
</feature>
<evidence type="ECO:0000256" key="1">
    <source>
        <dbReference type="ARBA" id="ARBA00004402"/>
    </source>
</evidence>
<reference evidence="37" key="1">
    <citation type="journal article" date="2018" name="Nature">
        <title>Combination therapy with anti-HIV-1 antibodies maintains viral suppression.</title>
        <authorList>
            <person name="Mendoza P."/>
            <person name="Gruell H."/>
            <person name="Nogueira L."/>
            <person name="Pai J.A."/>
            <person name="Butler A.L."/>
            <person name="Millard K."/>
            <person name="Suarez I."/>
            <person name="Oliveira T.Y."/>
            <person name="Lorenzi J.C."/>
            <person name="Cohen Y.Z."/>
            <person name="Wyen C."/>
            <person name="Kummerle T."/>
            <person name="Karagounis T."/>
            <person name="Lu C.-L."/>
            <person name="Handl L."/>
            <person name="Unson-OBrien C."/>
            <person name="Patel R."/>
            <person name="Ruping C."/>
            <person name="Schlotz M."/>
            <person name="Witmer-Pack M."/>
            <person name="Shimeliovich I."/>
            <person name="Kremer G."/>
            <person name="Thomas E."/>
            <person name="Seaton K.E."/>
            <person name="Horowitz J."/>
            <person name="West A.P.Jr."/>
            <person name="Bjorkman P.J."/>
            <person name="Tomaras G.D."/>
            <person name="Gulick R.M."/>
            <person name="Pfeifer N."/>
            <person name="Fatkenheuer G."/>
            <person name="Seaman M.S."/>
            <person name="Klein F."/>
            <person name="Caskey M."/>
            <person name="Nussenzweig M.C."/>
        </authorList>
    </citation>
    <scope>NUCLEOTIDE SEQUENCE</scope>
    <source>
        <strain evidence="37">9242_pre_G17</strain>
    </source>
</reference>
<name>A0A346IL86_HV1</name>
<comment type="similarity">
    <text evidence="32">Belongs to the HIV-1 env protein family.</text>
</comment>
<evidence type="ECO:0000256" key="33">
    <source>
        <dbReference type="RuleBase" id="RU363095"/>
    </source>
</evidence>
<evidence type="ECO:0000259" key="36">
    <source>
        <dbReference type="Pfam" id="PF00517"/>
    </source>
</evidence>
<evidence type="ECO:0000313" key="37">
    <source>
        <dbReference type="EMBL" id="AXP18293.1"/>
    </source>
</evidence>
<feature type="coiled-coil region" evidence="32">
    <location>
        <begin position="630"/>
        <end position="664"/>
    </location>
</feature>
<organism evidence="37">
    <name type="scientific">Human immunodeficiency virus type 1</name>
    <name type="common">HIV-1</name>
    <dbReference type="NCBI Taxonomy" id="11676"/>
    <lineage>
        <taxon>Viruses</taxon>
        <taxon>Riboviria</taxon>
        <taxon>Pararnavirae</taxon>
        <taxon>Artverviricota</taxon>
        <taxon>Revtraviricetes</taxon>
        <taxon>Ortervirales</taxon>
        <taxon>Retroviridae</taxon>
        <taxon>Orthoretrovirinae</taxon>
        <taxon>Lentivirus</taxon>
        <taxon>Lentivirus humimdef1</taxon>
    </lineage>
</organism>
<evidence type="ECO:0000256" key="25">
    <source>
        <dbReference type="ARBA" id="ARBA00023136"/>
    </source>
</evidence>
<evidence type="ECO:0000256" key="15">
    <source>
        <dbReference type="ARBA" id="ARBA00022703"/>
    </source>
</evidence>
<feature type="disulfide bond" evidence="32">
    <location>
        <begin position="228"/>
        <end position="239"/>
    </location>
</feature>
<evidence type="ECO:0000259" key="35">
    <source>
        <dbReference type="Pfam" id="PF00516"/>
    </source>
</evidence>
<evidence type="ECO:0000256" key="32">
    <source>
        <dbReference type="HAMAP-Rule" id="MF_04083"/>
    </source>
</evidence>
<dbReference type="Gene3D" id="2.170.40.20">
    <property type="entry name" value="Human immunodeficiency virus 1, Gp160, envelope glycoprotein"/>
    <property type="match status" value="2"/>
</dbReference>
<evidence type="ECO:0000256" key="16">
    <source>
        <dbReference type="ARBA" id="ARBA00022729"/>
    </source>
</evidence>
<evidence type="ECO:0000256" key="13">
    <source>
        <dbReference type="ARBA" id="ARBA00022685"/>
    </source>
</evidence>
<dbReference type="Pfam" id="PF00516">
    <property type="entry name" value="GP120"/>
    <property type="match status" value="1"/>
</dbReference>
<proteinExistence type="inferred from homology"/>
<dbReference type="SUPFAM" id="SSF56502">
    <property type="entry name" value="gp120 core"/>
    <property type="match status" value="2"/>
</dbReference>
<dbReference type="InterPro" id="IPR037527">
    <property type="entry name" value="Gp160"/>
</dbReference>
<evidence type="ECO:0000256" key="11">
    <source>
        <dbReference type="ARBA" id="ARBA00022581"/>
    </source>
</evidence>
<dbReference type="EMBL" id="MH576391">
    <property type="protein sequence ID" value="AXP18293.1"/>
    <property type="molecule type" value="Genomic_DNA"/>
</dbReference>
<organismHost>
    <name type="scientific">Homo sapiens</name>
    <name type="common">Human</name>
    <dbReference type="NCBI Taxonomy" id="9606"/>
</organismHost>
<sequence>MRAKGIRKNCQHLWWKWGTMLLGMLMICSAAENLWVTVYYGVPVWRDANTTLFCASDAKAYDTEVHNVWATHACVPTDPNPHEVELKNVTENFNMWKNNMVDQMHEDIINLWDQSLKPCAKLTPLCVTLNCTDLRNDTVGNQTNKTNTIQGREMTNCSFNITTEIRDKVRKEYALFYKLDVMPIDRDNTSYTLINCNTSVITQACPKVTFEPIPIHYCTPAGFAILKCKDEMFNGTGPCKNVSTVQCTHGIRPVVSTQLLLNGSLAEKEIVLRSENFTDNGKNIIVQLNRSIVINCTRPNNNTRKSISVAGRAIYATGQIIGDIRQAHCNISETDWNDTLSKIVEKLREKFGKNKTIIFNQSSGGDMEIETHSFNCGGEFFYCNTTRLFNSTWSDNGTSINGNNNENITLPCRIKQIINRWQEVGKAMYAPPISGIIRCSSNITGLILTRDGGTNNSTEETETFRPGGGNMKDNWRSELYKYKVVKIEPLGVAPTKAQRRVVQREKRAIGALGAMFLGFLGAAGSTMGAASLTLTVQARQLLSGIVQQQNNLLRAIEAQQHMLQLTVWGIKQLQARVLSVERYLQDQQLLGIWGCSGKLICTTTVPWNTSWSNKSYDTIWDNMTWMQWDREIQNYTGMIYNLLEESQIQQEKNEKELLELDQWANLWNWFSITKWLWYIKIFIMIVGGLVGLKIIFAVFSIVNRVRQGYSPLSLQTLLPTPRGPDRPEGIEEEGGERDRGRSGRLVTGFLPLIWDDLRSLCLFSYHHLRDLLLIVLRTVQVLGHRGWEILKYWWSLLQYWIQELKNSAVSLLNTIAIAVAEGTDRVIEVGQRIGRAFLHIPRRIRQGLERALQ</sequence>
<dbReference type="HAMAP" id="MF_04083">
    <property type="entry name" value="HIV_ENV"/>
    <property type="match status" value="1"/>
</dbReference>
<keyword evidence="19 32" id="KW-1043">Host membrane</keyword>
<comment type="miscellaneous">
    <text evidence="32">Inhibitors targeting HIV-1 viral envelope proteins are used as antiretroviral drugs. Attachment of virions to the cell surface via non-specific interactions and CD4 binding can be blocked by inhibitors that include cyanovirin-N, cyclotriazadisulfonamide analogs, PRO 2000, TNX 355 and PRO 542. In addition, BMS 806 can block CD4-induced conformational changes. Env interactions with the coreceptor molecules can be targeted by CCR5 antagonists including SCH-D, maraviroc (UK 427857) and aplaviroc (GW 873140), and the CXCR4 antagonist AMD 070. Fusion of viral and cellular membranes can be inhibited by peptides such as enfuvirtide and tifuvirtide (T 1249). Resistance to inhibitors associated with mutations in Env are observed. Most of the time, single mutations confer only a modest reduction in drug susceptibility. Combination of several mutations is usually required to develop a high-level drug resistance.</text>
</comment>
<feature type="disulfide bond" evidence="32">
    <location>
        <begin position="595"/>
        <end position="601"/>
    </location>
</feature>
<comment type="subcellular location">
    <molecule>Transmembrane protein gp41</molecule>
    <subcellularLocation>
        <location evidence="32">Virion membrane</location>
        <topology evidence="32">Single-pass type I membrane protein</topology>
    </subcellularLocation>
    <subcellularLocation>
        <location evidence="32">Host cell membrane</location>
        <topology evidence="32">Single-pass type I membrane protein</topology>
    </subcellularLocation>
    <subcellularLocation>
        <location evidence="32">Host endosome membrane</location>
        <topology evidence="32">Single-pass type I membrane protein</topology>
    </subcellularLocation>
    <text evidence="32">It is probably concentrated at the site of budding and incorporated into the virions possibly by contacts between the cytoplasmic tail of Env and the N-terminus of Gag.</text>
</comment>
<dbReference type="Gene3D" id="1.10.287.210">
    <property type="match status" value="1"/>
</dbReference>
<dbReference type="InterPro" id="IPR036377">
    <property type="entry name" value="Gp120_core_sf"/>
</dbReference>
<feature type="transmembrane region" description="Helical" evidence="33">
    <location>
        <begin position="21"/>
        <end position="42"/>
    </location>
</feature>
<dbReference type="GO" id="GO:0005198">
    <property type="term" value="F:structural molecule activity"/>
    <property type="evidence" value="ECO:0007669"/>
    <property type="project" value="UniProtKB-UniRule"/>
</dbReference>
<evidence type="ECO:0000256" key="9">
    <source>
        <dbReference type="ARBA" id="ARBA00022511"/>
    </source>
</evidence>
<comment type="subcellular location">
    <molecule>Surface protein gp120</molecule>
    <subcellularLocation>
        <location evidence="32">Virion membrane</location>
        <topology evidence="32">Peripheral membrane protein</topology>
    </subcellularLocation>
    <subcellularLocation>
        <location evidence="32">Host cell membrane</location>
        <topology evidence="32">Peripheral membrane protein</topology>
    </subcellularLocation>
    <subcellularLocation>
        <location evidence="32">Host endosome membrane</location>
        <topology evidence="32">Single-pass type I membrane protein</topology>
    </subcellularLocation>
    <text evidence="32">The surface protein is not anchored to the viral envelope, but associates with the extravirion surface through its binding to TM. It is probably concentrated at the site of budding and incorporated into the virions possibly by contacts between the cytoplasmic tail of Env and the N-terminus of Gag.</text>
</comment>
<dbReference type="CDD" id="cd09909">
    <property type="entry name" value="HIV-1-like_HR1-HR2"/>
    <property type="match status" value="1"/>
</dbReference>
<gene>
    <name evidence="32 37" type="primary">env</name>
</gene>
<comment type="domain">
    <text evidence="32">The membrane proximal external region (MPER) present in gp41 is a tryptophan-rich region recognized by the antibodies 2F5, Z13, and 4E10. MPER seems to play a role in fusion.</text>
</comment>
<evidence type="ECO:0000256" key="20">
    <source>
        <dbReference type="ARBA" id="ARBA00022879"/>
    </source>
</evidence>
<evidence type="ECO:0000256" key="10">
    <source>
        <dbReference type="ARBA" id="ARBA00022570"/>
    </source>
</evidence>
<evidence type="ECO:0000256" key="22">
    <source>
        <dbReference type="ARBA" id="ARBA00022989"/>
    </source>
</evidence>
<dbReference type="GO" id="GO:0020002">
    <property type="term" value="C:host cell plasma membrane"/>
    <property type="evidence" value="ECO:0007669"/>
    <property type="project" value="UniProtKB-SubCell"/>
</dbReference>
<comment type="domain">
    <text evidence="32">The CD4-binding region is targeted by the antibody b12.</text>
</comment>
<evidence type="ECO:0000256" key="2">
    <source>
        <dbReference type="ARBA" id="ARBA00004433"/>
    </source>
</evidence>
<keyword evidence="9 32" id="KW-1032">Host cell membrane</keyword>
<comment type="subunit">
    <text evidence="32">The mature envelope protein (Env) consists of a homotrimer of non-covalently associated gp120-gp41 heterodimers. The resulting complex protrudes from the virus surface as a spike. There seems to be as few as 10 spikes on the average virion. Surface protein gp120 interacts with host CD4, CCR5 and CXCR4. Gp120 also interacts with the C-type lectins CD209/DC-SIGN and CLEC4M/DC-SIGNR (collectively referred to as DC-SIGN(R)). Gp120 and gp41 interact with GalCer. Gp120 interacts with host ITGA4/ITGB7 complex; on CD4+ T-cells, this interaction results in rapid activation of integrin ITGAL/LFA-1, which facilitates efficient cell-to-cell spreading of HIV-1. Gp120 interacts with cell-associated heparan sulfate; this interaction increases virus infectivity on permissive cells and may be involved in infection of CD4- cells.</text>
</comment>
<keyword evidence="31 32" id="KW-1160">Virus entry into host cell</keyword>
<dbReference type="GO" id="GO:0039654">
    <property type="term" value="P:fusion of virus membrane with host endosome membrane"/>
    <property type="evidence" value="ECO:0007669"/>
    <property type="project" value="UniProtKB-UniRule"/>
</dbReference>
<feature type="topological domain" description="Cytoplasmic" evidence="32">
    <location>
        <begin position="703"/>
        <end position="853"/>
    </location>
</feature>
<comment type="domain">
    <text evidence="32 33">The 17 amino acids long immunosuppressive region is present in many retroviral envelope proteins. Synthetic peptides derived from this relatively conserved sequence inhibit immune function in vitro and in vivo.</text>
</comment>
<feature type="region of interest" description="CD4-binding loop" evidence="32">
    <location>
        <begin position="362"/>
        <end position="372"/>
    </location>
</feature>
<keyword evidence="24 32" id="KW-0175">Coiled coil</keyword>
<evidence type="ECO:0000256" key="24">
    <source>
        <dbReference type="ARBA" id="ARBA00023054"/>
    </source>
</evidence>
<dbReference type="GO" id="GO:0019082">
    <property type="term" value="P:viral protein processing"/>
    <property type="evidence" value="ECO:0007669"/>
    <property type="project" value="UniProtKB-UniRule"/>
</dbReference>
<comment type="domain">
    <text evidence="32">Some of the most genetically diverse regions of the viral genome are present in Env. They are called variable regions 1 through 5 (V1 through V5). Coreceptor usage of gp120 is determined mainly by the primary structure of the third variable region (V3) in the outer domain of gp120. The sequence of V3 determines which coreceptor, CCR5 and/or CXCR4 (corresponding to R5/macrophage, X4/T cell and R5X4/T cell and macrophage tropism), is used to trigger the fusion potential of the Env complex, and hence which cells the virus can infect. Binding to CCR5 involves a region adjacent in addition to V3.</text>
</comment>
<feature type="region of interest" description="V2" evidence="32">
    <location>
        <begin position="157"/>
        <end position="196"/>
    </location>
</feature>
<dbReference type="GO" id="GO:0075512">
    <property type="term" value="P:clathrin-dependent endocytosis of virus by host cell"/>
    <property type="evidence" value="ECO:0007669"/>
    <property type="project" value="UniProtKB-UniRule"/>
</dbReference>
<keyword evidence="18 32" id="KW-0946">Virion</keyword>
<accession>A0A346IL86</accession>
<comment type="PTM">
    <text evidence="32">Highly glycosylated by host. The high number of glycan on the protein is reffered to as 'glycan shield' because it contributes to hide protein sequence from adaptive immune system.</text>
</comment>
<evidence type="ECO:0000256" key="8">
    <source>
        <dbReference type="ARBA" id="ARBA00022510"/>
    </source>
</evidence>
<evidence type="ECO:0000256" key="21">
    <source>
        <dbReference type="ARBA" id="ARBA00022890"/>
    </source>
</evidence>
<feature type="disulfide bond" evidence="32">
    <location>
        <begin position="218"/>
        <end position="247"/>
    </location>
</feature>
<dbReference type="InterPro" id="IPR000777">
    <property type="entry name" value="HIV1_Gp120"/>
</dbReference>
<dbReference type="FunFam" id="2.170.40.20:FF:000004">
    <property type="entry name" value="Envelope glycoprotein gp160"/>
    <property type="match status" value="1"/>
</dbReference>
<dbReference type="GO" id="GO:0019031">
    <property type="term" value="C:viral envelope"/>
    <property type="evidence" value="ECO:0007669"/>
    <property type="project" value="UniProtKB-KW"/>
</dbReference>
<keyword evidence="13 32" id="KW-0165">Cleavage on pair of basic residues</keyword>
<keyword evidence="22 32" id="KW-1133">Transmembrane helix</keyword>
<feature type="site" description="Cleavage; by host furin" evidence="32">
    <location>
        <begin position="507"/>
        <end position="508"/>
    </location>
</feature>